<dbReference type="AlphaFoldDB" id="A0A831RM68"/>
<proteinExistence type="predicted"/>
<sequence>MDILLVGSDRDRIARMQKRLRCAASALAIDVSIELCRDDLRALELGALRGPVAVARSSDGRWHILMDGLEPVEAVQQRLLRWFSGQRGSLQDTLAGCRPSNE</sequence>
<organism evidence="1">
    <name type="scientific">Sedimenticola thiotaurini</name>
    <dbReference type="NCBI Taxonomy" id="1543721"/>
    <lineage>
        <taxon>Bacteria</taxon>
        <taxon>Pseudomonadati</taxon>
        <taxon>Pseudomonadota</taxon>
        <taxon>Gammaproteobacteria</taxon>
        <taxon>Chromatiales</taxon>
        <taxon>Sedimenticolaceae</taxon>
        <taxon>Sedimenticola</taxon>
    </lineage>
</organism>
<accession>A0A831RM68</accession>
<protein>
    <recommendedName>
        <fullName evidence="2">KaiB domain-containing protein</fullName>
    </recommendedName>
</protein>
<evidence type="ECO:0008006" key="2">
    <source>
        <dbReference type="Google" id="ProtNLM"/>
    </source>
</evidence>
<name>A0A831RM68_9GAMM</name>
<gene>
    <name evidence="1" type="ORF">ENI96_03620</name>
</gene>
<dbReference type="Proteomes" id="UP000886251">
    <property type="component" value="Unassembled WGS sequence"/>
</dbReference>
<comment type="caution">
    <text evidence="1">The sequence shown here is derived from an EMBL/GenBank/DDBJ whole genome shotgun (WGS) entry which is preliminary data.</text>
</comment>
<evidence type="ECO:0000313" key="1">
    <source>
        <dbReference type="EMBL" id="HEB95505.1"/>
    </source>
</evidence>
<reference evidence="1" key="1">
    <citation type="journal article" date="2020" name="mSystems">
        <title>Genome- and Community-Level Interaction Insights into Carbon Utilization and Element Cycling Functions of Hydrothermarchaeota in Hydrothermal Sediment.</title>
        <authorList>
            <person name="Zhou Z."/>
            <person name="Liu Y."/>
            <person name="Xu W."/>
            <person name="Pan J."/>
            <person name="Luo Z.H."/>
            <person name="Li M."/>
        </authorList>
    </citation>
    <scope>NUCLEOTIDE SEQUENCE [LARGE SCALE GENOMIC DNA]</scope>
    <source>
        <strain evidence="1">HyVt-443</strain>
    </source>
</reference>
<dbReference type="EMBL" id="DRKP01000045">
    <property type="protein sequence ID" value="HEB95505.1"/>
    <property type="molecule type" value="Genomic_DNA"/>
</dbReference>